<dbReference type="OMA" id="DERYECE"/>
<evidence type="ECO:0000313" key="3">
    <source>
        <dbReference type="Proteomes" id="UP000002009"/>
    </source>
</evidence>
<name>C1EB17_MICCC</name>
<accession>C1EB17</accession>
<dbReference type="eggNOG" id="KOG3095">
    <property type="taxonomic scope" value="Eukaryota"/>
</dbReference>
<proteinExistence type="predicted"/>
<dbReference type="GO" id="GO:0001097">
    <property type="term" value="F:TFIIH-class transcription factor complex binding"/>
    <property type="evidence" value="ECO:0007669"/>
    <property type="project" value="TreeGrafter"/>
</dbReference>
<evidence type="ECO:0000313" key="2">
    <source>
        <dbReference type="EMBL" id="ACO64952.1"/>
    </source>
</evidence>
<dbReference type="KEGG" id="mis:MICPUN_60272"/>
<protein>
    <recommendedName>
        <fullName evidence="4">TFIIE beta domain-containing protein</fullName>
    </recommendedName>
</protein>
<feature type="compositionally biased region" description="Basic and acidic residues" evidence="1">
    <location>
        <begin position="33"/>
        <end position="64"/>
    </location>
</feature>
<dbReference type="GO" id="GO:0006367">
    <property type="term" value="P:transcription initiation at RNA polymerase II promoter"/>
    <property type="evidence" value="ECO:0007669"/>
    <property type="project" value="InterPro"/>
</dbReference>
<keyword evidence="3" id="KW-1185">Reference proteome</keyword>
<gene>
    <name evidence="2" type="ORF">MICPUN_60272</name>
</gene>
<dbReference type="PANTHER" id="PTHR12716">
    <property type="entry name" value="TRANSCRIPTION INITIATION FACTOR IIE, BETA SUBUNIT"/>
    <property type="match status" value="1"/>
</dbReference>
<feature type="compositionally biased region" description="Basic residues" evidence="1">
    <location>
        <begin position="267"/>
        <end position="277"/>
    </location>
</feature>
<dbReference type="GeneID" id="8245338"/>
<reference evidence="2 3" key="1">
    <citation type="journal article" date="2009" name="Science">
        <title>Green evolution and dynamic adaptations revealed by genomes of the marine picoeukaryotes Micromonas.</title>
        <authorList>
            <person name="Worden A.Z."/>
            <person name="Lee J.H."/>
            <person name="Mock T."/>
            <person name="Rouze P."/>
            <person name="Simmons M.P."/>
            <person name="Aerts A.L."/>
            <person name="Allen A.E."/>
            <person name="Cuvelier M.L."/>
            <person name="Derelle E."/>
            <person name="Everett M.V."/>
            <person name="Foulon E."/>
            <person name="Grimwood J."/>
            <person name="Gundlach H."/>
            <person name="Henrissat B."/>
            <person name="Napoli C."/>
            <person name="McDonald S.M."/>
            <person name="Parker M.S."/>
            <person name="Rombauts S."/>
            <person name="Salamov A."/>
            <person name="Von Dassow P."/>
            <person name="Badger J.H."/>
            <person name="Coutinho P.M."/>
            <person name="Demir E."/>
            <person name="Dubchak I."/>
            <person name="Gentemann C."/>
            <person name="Eikrem W."/>
            <person name="Gready J.E."/>
            <person name="John U."/>
            <person name="Lanier W."/>
            <person name="Lindquist E.A."/>
            <person name="Lucas S."/>
            <person name="Mayer K.F."/>
            <person name="Moreau H."/>
            <person name="Not F."/>
            <person name="Otillar R."/>
            <person name="Panaud O."/>
            <person name="Pangilinan J."/>
            <person name="Paulsen I."/>
            <person name="Piegu B."/>
            <person name="Poliakov A."/>
            <person name="Robbens S."/>
            <person name="Schmutz J."/>
            <person name="Toulza E."/>
            <person name="Wyss T."/>
            <person name="Zelensky A."/>
            <person name="Zhou K."/>
            <person name="Armbrust E.V."/>
            <person name="Bhattacharya D."/>
            <person name="Goodenough U.W."/>
            <person name="Van de Peer Y."/>
            <person name="Grigoriev I.V."/>
        </authorList>
    </citation>
    <scope>NUCLEOTIDE SEQUENCE [LARGE SCALE GENOMIC DNA]</scope>
    <source>
        <strain evidence="3">RCC299 / NOUM17</strain>
    </source>
</reference>
<dbReference type="AlphaFoldDB" id="C1EB17"/>
<dbReference type="PANTHER" id="PTHR12716:SF8">
    <property type="entry name" value="TRANSCRIPTION INITIATION FACTOR IIE SUBUNIT BETA"/>
    <property type="match status" value="1"/>
</dbReference>
<dbReference type="OrthoDB" id="3907302at2759"/>
<sequence length="314" mass="35148">MSGKRKASALDAALAKFQKVQQQAAQIQIDVANSREKSSAGAKAERLKAMAEAEAAERRERERAAQSNAPREPPRNVPNSILMKQKRVLDLLNTTRANFTVAELHNELGFSCSDPELWDMLTHNPKIQQGVHERRTRMEPTISYKPKHVFEGKREMLELVTKMPDGVLMDDVTDAYTGAVDDCEALIAEGLVLMLTNAETRERVLYPVDERYECEVDDDMAALFHAVPIPEHDNEFDAALRKAGHEPAPRRAARPTGHDSDEEGGGRKRAKAKKKRKVNFERMKVTNAHLPELFKGLENITALDQHGASSHKAK</sequence>
<dbReference type="RefSeq" id="XP_002503694.1">
    <property type="nucleotide sequence ID" value="XM_002503648.1"/>
</dbReference>
<dbReference type="Proteomes" id="UP000002009">
    <property type="component" value="Chromosome 7"/>
</dbReference>
<evidence type="ECO:0008006" key="4">
    <source>
        <dbReference type="Google" id="ProtNLM"/>
    </source>
</evidence>
<organism evidence="2 3">
    <name type="scientific">Micromonas commoda (strain RCC299 / NOUM17 / CCMP2709)</name>
    <name type="common">Picoplanktonic green alga</name>
    <dbReference type="NCBI Taxonomy" id="296587"/>
    <lineage>
        <taxon>Eukaryota</taxon>
        <taxon>Viridiplantae</taxon>
        <taxon>Chlorophyta</taxon>
        <taxon>Mamiellophyceae</taxon>
        <taxon>Mamiellales</taxon>
        <taxon>Mamiellaceae</taxon>
        <taxon>Micromonas</taxon>
    </lineage>
</organism>
<dbReference type="EMBL" id="CP001328">
    <property type="protein sequence ID" value="ACO64952.1"/>
    <property type="molecule type" value="Genomic_DNA"/>
</dbReference>
<dbReference type="FunCoup" id="C1EB17">
    <property type="interactions" value="1682"/>
</dbReference>
<feature type="region of interest" description="Disordered" evidence="1">
    <location>
        <begin position="32"/>
        <end position="78"/>
    </location>
</feature>
<dbReference type="InParanoid" id="C1EB17"/>
<feature type="region of interest" description="Disordered" evidence="1">
    <location>
        <begin position="243"/>
        <end position="281"/>
    </location>
</feature>
<dbReference type="STRING" id="296587.C1EB17"/>
<evidence type="ECO:0000256" key="1">
    <source>
        <dbReference type="SAM" id="MobiDB-lite"/>
    </source>
</evidence>
<dbReference type="InterPro" id="IPR016656">
    <property type="entry name" value="TFIIE-bsu"/>
</dbReference>
<dbReference type="GO" id="GO:0005673">
    <property type="term" value="C:transcription factor TFIIE complex"/>
    <property type="evidence" value="ECO:0007669"/>
    <property type="project" value="InterPro"/>
</dbReference>